<evidence type="ECO:0000313" key="3">
    <source>
        <dbReference type="EMBL" id="WTU43686.1"/>
    </source>
</evidence>
<dbReference type="InterPro" id="IPR029058">
    <property type="entry name" value="AB_hydrolase_fold"/>
</dbReference>
<dbReference type="InterPro" id="IPR000073">
    <property type="entry name" value="AB_hydrolase_1"/>
</dbReference>
<dbReference type="Pfam" id="PF00561">
    <property type="entry name" value="Abhydrolase_1"/>
    <property type="match status" value="1"/>
</dbReference>
<sequence length="264" mass="27786">MTAATNGRVPVVLLHALSLDSSMWDTHREALEGRGHLVVAPDQRGFGATPLGNEPPSLDTVADDLARELDARGIERAVLVGVSMGGYAAMAFLRRHPGRALALALLSTRADMDDEAARTAREGFLALIEDPVKGPAVIESTAPRLVGATTRAERPQVLARLRTVAAGASPASLAWAQRAIAARPDALDVLRATDIPAVVIVGEEDELVSQADTRAMVEALPRGRLVVVPGSGHLPPLEAPEVIQDELDALLAELDALTAEVDSH</sequence>
<dbReference type="InterPro" id="IPR050266">
    <property type="entry name" value="AB_hydrolase_sf"/>
</dbReference>
<protein>
    <submittedName>
        <fullName evidence="3">Alpha/beta hydrolase</fullName>
    </submittedName>
</protein>
<dbReference type="GO" id="GO:0016020">
    <property type="term" value="C:membrane"/>
    <property type="evidence" value="ECO:0007669"/>
    <property type="project" value="TreeGrafter"/>
</dbReference>
<keyword evidence="1 3" id="KW-0378">Hydrolase</keyword>
<evidence type="ECO:0000259" key="2">
    <source>
        <dbReference type="Pfam" id="PF00561"/>
    </source>
</evidence>
<dbReference type="AlphaFoldDB" id="A0AAU2H691"/>
<dbReference type="PRINTS" id="PR00111">
    <property type="entry name" value="ABHYDROLASE"/>
</dbReference>
<dbReference type="EMBL" id="CP108253">
    <property type="protein sequence ID" value="WTU43686.1"/>
    <property type="molecule type" value="Genomic_DNA"/>
</dbReference>
<dbReference type="PRINTS" id="PR00412">
    <property type="entry name" value="EPOXHYDRLASE"/>
</dbReference>
<dbReference type="SUPFAM" id="SSF53474">
    <property type="entry name" value="alpha/beta-Hydrolases"/>
    <property type="match status" value="1"/>
</dbReference>
<proteinExistence type="predicted"/>
<dbReference type="InterPro" id="IPR000639">
    <property type="entry name" value="Epox_hydrolase-like"/>
</dbReference>
<evidence type="ECO:0000256" key="1">
    <source>
        <dbReference type="ARBA" id="ARBA00022801"/>
    </source>
</evidence>
<accession>A0AAU2H691</accession>
<reference evidence="3" key="1">
    <citation type="submission" date="2022-10" db="EMBL/GenBank/DDBJ databases">
        <title>The complete genomes of actinobacterial strains from the NBC collection.</title>
        <authorList>
            <person name="Joergensen T.S."/>
            <person name="Alvarez Arevalo M."/>
            <person name="Sterndorff E.B."/>
            <person name="Faurdal D."/>
            <person name="Vuksanovic O."/>
            <person name="Mourched A.-S."/>
            <person name="Charusanti P."/>
            <person name="Shaw S."/>
            <person name="Blin K."/>
            <person name="Weber T."/>
        </authorList>
    </citation>
    <scope>NUCLEOTIDE SEQUENCE</scope>
    <source>
        <strain evidence="3">NBC_00060</strain>
    </source>
</reference>
<dbReference type="Gene3D" id="3.40.50.1820">
    <property type="entry name" value="alpha/beta hydrolase"/>
    <property type="match status" value="1"/>
</dbReference>
<organism evidence="3">
    <name type="scientific">Streptomyces sp. NBC_00060</name>
    <dbReference type="NCBI Taxonomy" id="2975636"/>
    <lineage>
        <taxon>Bacteria</taxon>
        <taxon>Bacillati</taxon>
        <taxon>Actinomycetota</taxon>
        <taxon>Actinomycetes</taxon>
        <taxon>Kitasatosporales</taxon>
        <taxon>Streptomycetaceae</taxon>
        <taxon>Streptomyces</taxon>
    </lineage>
</organism>
<dbReference type="PANTHER" id="PTHR43798:SF31">
    <property type="entry name" value="AB HYDROLASE SUPERFAMILY PROTEIN YCLE"/>
    <property type="match status" value="1"/>
</dbReference>
<dbReference type="PANTHER" id="PTHR43798">
    <property type="entry name" value="MONOACYLGLYCEROL LIPASE"/>
    <property type="match status" value="1"/>
</dbReference>
<dbReference type="GO" id="GO:0016787">
    <property type="term" value="F:hydrolase activity"/>
    <property type="evidence" value="ECO:0007669"/>
    <property type="project" value="UniProtKB-KW"/>
</dbReference>
<feature type="domain" description="AB hydrolase-1" evidence="2">
    <location>
        <begin position="10"/>
        <end position="240"/>
    </location>
</feature>
<name>A0AAU2H691_9ACTN</name>
<gene>
    <name evidence="3" type="ORF">OHV25_30995</name>
</gene>